<evidence type="ECO:0000256" key="2">
    <source>
        <dbReference type="ARBA" id="ARBA00022475"/>
    </source>
</evidence>
<gene>
    <name evidence="9" type="ORF">ACFFR3_15365</name>
</gene>
<evidence type="ECO:0000256" key="4">
    <source>
        <dbReference type="ARBA" id="ARBA00022989"/>
    </source>
</evidence>
<comment type="similarity">
    <text evidence="6">Belongs to the ABC-4 integral membrane protein family.</text>
</comment>
<dbReference type="PANTHER" id="PTHR30572">
    <property type="entry name" value="MEMBRANE COMPONENT OF TRANSPORTER-RELATED"/>
    <property type="match status" value="1"/>
</dbReference>
<keyword evidence="5 7" id="KW-0472">Membrane</keyword>
<dbReference type="EMBL" id="JBHMCF010000011">
    <property type="protein sequence ID" value="MFB9470900.1"/>
    <property type="molecule type" value="Genomic_DNA"/>
</dbReference>
<proteinExistence type="inferred from homology"/>
<feature type="transmembrane region" description="Helical" evidence="7">
    <location>
        <begin position="917"/>
        <end position="939"/>
    </location>
</feature>
<keyword evidence="3 7" id="KW-0812">Transmembrane</keyword>
<feature type="transmembrane region" description="Helical" evidence="7">
    <location>
        <begin position="497"/>
        <end position="520"/>
    </location>
</feature>
<dbReference type="Proteomes" id="UP001589568">
    <property type="component" value="Unassembled WGS sequence"/>
</dbReference>
<evidence type="ECO:0000313" key="9">
    <source>
        <dbReference type="EMBL" id="MFB9470900.1"/>
    </source>
</evidence>
<keyword evidence="10" id="KW-1185">Reference proteome</keyword>
<protein>
    <submittedName>
        <fullName evidence="9">FtsX-like permease family protein</fullName>
    </submittedName>
</protein>
<feature type="transmembrane region" description="Helical" evidence="7">
    <location>
        <begin position="959"/>
        <end position="986"/>
    </location>
</feature>
<dbReference type="Pfam" id="PF02687">
    <property type="entry name" value="FtsX"/>
    <property type="match status" value="2"/>
</dbReference>
<feature type="transmembrane region" description="Helical" evidence="7">
    <location>
        <begin position="335"/>
        <end position="353"/>
    </location>
</feature>
<evidence type="ECO:0000256" key="1">
    <source>
        <dbReference type="ARBA" id="ARBA00004651"/>
    </source>
</evidence>
<feature type="transmembrane region" description="Helical" evidence="7">
    <location>
        <begin position="373"/>
        <end position="393"/>
    </location>
</feature>
<dbReference type="InterPro" id="IPR050250">
    <property type="entry name" value="Macrolide_Exporter_MacB"/>
</dbReference>
<feature type="transmembrane region" description="Helical" evidence="7">
    <location>
        <begin position="414"/>
        <end position="434"/>
    </location>
</feature>
<evidence type="ECO:0000256" key="7">
    <source>
        <dbReference type="SAM" id="Phobius"/>
    </source>
</evidence>
<feature type="domain" description="ABC3 transporter permease C-terminal" evidence="8">
    <location>
        <begin position="287"/>
        <end position="397"/>
    </location>
</feature>
<dbReference type="RefSeq" id="WP_345400999.1">
    <property type="nucleotide sequence ID" value="NZ_BAAAXS010000001.1"/>
</dbReference>
<accession>A0ABV5NKU3</accession>
<evidence type="ECO:0000313" key="10">
    <source>
        <dbReference type="Proteomes" id="UP001589568"/>
    </source>
</evidence>
<sequence length="999" mass="104508">MILRGLWERRTLSLVVLLIALVPIASAAVGPVYSAAARTAIARNALETAPVEGRGWRYTTRFGGIEEKLAAFTAGARFTTPPVLGMETSSGRVNDESVYTLLWQDGQCEHLTLAKGRCPSAAREVMASAASGFKVGQRVRLTSIVEMEPGAATRRVPAPLTVVGIYRPGSPSDPFWFGRTLFSPSRAPGEGRTDALFTVPETRLGTYAIGGGTDASGRPNGWTDYGIVYVDPSRVEGADVPKLAAIQASAERAGRQSEAIVYSRVADTLRRLTADTGSLGVPTLLVVAQLVGLGWMLLFQTVGDLVRARSAELALARLRGHGRARVWRYALTEPVLLLAAAVPLGLLLGRVAADAMAKVLLPPGIPVTFPVEAVAAGVAAMLGGVLAAALAAWRTATRPVTEEWRRTPRRSARGWVLDAVVLAVTAVGLVELLATGVITDVTGQSSGALAVPGLIALGTALLASRAVPVLAGRLFGVTRRRGGLGPFLALRQVARGPVTAGSVIVLGTAFGLATFAVSAWSATSGDYAETARFHNGAPTAITVRPVEPSRLLAAVDAADPSGTLAAPVVRMPGPPQLIATDPARLAAVGHWRPELAGGRSLASAVSGLTGPGTPRVWLKGERFRVAVTHDLPPEGWTIRLTALLRVPDRLSPTLIPLGELRGRSGVHAWNLPPSCRNAACELRAFQGEPVPPAEYTESAFVRVRVTAMSVRDDGRWTALDLPPWRVDENPRERGGTFGITPVGNQTLRPDTYRAEPAALAVADLGRRALPGLDNAYASPVHAVATSAAAPGLTEAGAVVDLEQADRMAYGVHEQAQFQVWTRTSDVAALERALAEQGLSVVSRRHAGELAASFAARGPGLALLLLLVSALAAAALALGRTVLALRTAARRRGYELAALEASGAKMGALRVSLLLEQLITVMAGTLSGVLAGLVAAQAALRRIPQFTEPPVTPPLPHEIAAAPVALVVGAALLVTLLAAATVSELLLRGIRVERLRDAPA</sequence>
<evidence type="ECO:0000256" key="5">
    <source>
        <dbReference type="ARBA" id="ARBA00023136"/>
    </source>
</evidence>
<comment type="subcellular location">
    <subcellularLocation>
        <location evidence="1">Cell membrane</location>
        <topology evidence="1">Multi-pass membrane protein</topology>
    </subcellularLocation>
</comment>
<name>A0ABV5NKU3_9ACTN</name>
<organism evidence="9 10">
    <name type="scientific">Nonomuraea salmonea</name>
    <dbReference type="NCBI Taxonomy" id="46181"/>
    <lineage>
        <taxon>Bacteria</taxon>
        <taxon>Bacillati</taxon>
        <taxon>Actinomycetota</taxon>
        <taxon>Actinomycetes</taxon>
        <taxon>Streptosporangiales</taxon>
        <taxon>Streptosporangiaceae</taxon>
        <taxon>Nonomuraea</taxon>
    </lineage>
</organism>
<feature type="transmembrane region" description="Helical" evidence="7">
    <location>
        <begin position="454"/>
        <end position="476"/>
    </location>
</feature>
<feature type="transmembrane region" description="Helical" evidence="7">
    <location>
        <begin position="860"/>
        <end position="882"/>
    </location>
</feature>
<evidence type="ECO:0000256" key="6">
    <source>
        <dbReference type="ARBA" id="ARBA00038076"/>
    </source>
</evidence>
<feature type="transmembrane region" description="Helical" evidence="7">
    <location>
        <begin position="279"/>
        <end position="299"/>
    </location>
</feature>
<reference evidence="9 10" key="1">
    <citation type="submission" date="2024-09" db="EMBL/GenBank/DDBJ databases">
        <authorList>
            <person name="Sun Q."/>
            <person name="Mori K."/>
        </authorList>
    </citation>
    <scope>NUCLEOTIDE SEQUENCE [LARGE SCALE GENOMIC DNA]</scope>
    <source>
        <strain evidence="9 10">JCM 3324</strain>
    </source>
</reference>
<keyword evidence="2" id="KW-1003">Cell membrane</keyword>
<keyword evidence="4 7" id="KW-1133">Transmembrane helix</keyword>
<dbReference type="PANTHER" id="PTHR30572:SF4">
    <property type="entry name" value="ABC TRANSPORTER PERMEASE YTRF"/>
    <property type="match status" value="1"/>
</dbReference>
<evidence type="ECO:0000256" key="3">
    <source>
        <dbReference type="ARBA" id="ARBA00022692"/>
    </source>
</evidence>
<comment type="caution">
    <text evidence="9">The sequence shown here is derived from an EMBL/GenBank/DDBJ whole genome shotgun (WGS) entry which is preliminary data.</text>
</comment>
<evidence type="ECO:0000259" key="8">
    <source>
        <dbReference type="Pfam" id="PF02687"/>
    </source>
</evidence>
<dbReference type="InterPro" id="IPR003838">
    <property type="entry name" value="ABC3_permease_C"/>
</dbReference>
<feature type="domain" description="ABC3 transporter permease C-terminal" evidence="8">
    <location>
        <begin position="869"/>
        <end position="981"/>
    </location>
</feature>